<proteinExistence type="predicted"/>
<protein>
    <submittedName>
        <fullName evidence="1">Uncharacterized protein</fullName>
    </submittedName>
</protein>
<dbReference type="AlphaFoldDB" id="A0A8D8R0M7"/>
<accession>A0A8D8R0M7</accession>
<dbReference type="EMBL" id="HBUF01114151">
    <property type="protein sequence ID" value="CAG6640815.1"/>
    <property type="molecule type" value="Transcribed_RNA"/>
</dbReference>
<reference evidence="1" key="1">
    <citation type="submission" date="2021-05" db="EMBL/GenBank/DDBJ databases">
        <authorList>
            <person name="Alioto T."/>
            <person name="Alioto T."/>
            <person name="Gomez Garrido J."/>
        </authorList>
    </citation>
    <scope>NUCLEOTIDE SEQUENCE</scope>
</reference>
<name>A0A8D8R0M7_9HEMI</name>
<sequence length="116" mass="13396">MPWQTFQSYIGSTHRYINSFIFRGNNFTSGLQNFLRRCGCGVWDCGCNKKTMFVLRVIYVSLIFKSKKLVVIPQGVLLSDHTLFRGESFDNGKVEISFANSSSMLFRNEQEFRGFV</sequence>
<organism evidence="1">
    <name type="scientific">Cacopsylla melanoneura</name>
    <dbReference type="NCBI Taxonomy" id="428564"/>
    <lineage>
        <taxon>Eukaryota</taxon>
        <taxon>Metazoa</taxon>
        <taxon>Ecdysozoa</taxon>
        <taxon>Arthropoda</taxon>
        <taxon>Hexapoda</taxon>
        <taxon>Insecta</taxon>
        <taxon>Pterygota</taxon>
        <taxon>Neoptera</taxon>
        <taxon>Paraneoptera</taxon>
        <taxon>Hemiptera</taxon>
        <taxon>Sternorrhyncha</taxon>
        <taxon>Psylloidea</taxon>
        <taxon>Psyllidae</taxon>
        <taxon>Psyllinae</taxon>
        <taxon>Cacopsylla</taxon>
    </lineage>
</organism>
<evidence type="ECO:0000313" key="1">
    <source>
        <dbReference type="EMBL" id="CAG6640815.1"/>
    </source>
</evidence>